<accession>A0A562E7N2</accession>
<evidence type="ECO:0008006" key="3">
    <source>
        <dbReference type="Google" id="ProtNLM"/>
    </source>
</evidence>
<protein>
    <recommendedName>
        <fullName evidence="3">Non-ribosomal peptide synthetase</fullName>
    </recommendedName>
</protein>
<organism evidence="1 2">
    <name type="scientific">Rhodococcus rhodochrous J45</name>
    <dbReference type="NCBI Taxonomy" id="935266"/>
    <lineage>
        <taxon>Bacteria</taxon>
        <taxon>Bacillati</taxon>
        <taxon>Actinomycetota</taxon>
        <taxon>Actinomycetes</taxon>
        <taxon>Mycobacteriales</taxon>
        <taxon>Nocardiaceae</taxon>
        <taxon>Rhodococcus</taxon>
    </lineage>
</organism>
<evidence type="ECO:0000313" key="2">
    <source>
        <dbReference type="Proteomes" id="UP000317573"/>
    </source>
</evidence>
<dbReference type="Proteomes" id="UP000317573">
    <property type="component" value="Unassembled WGS sequence"/>
</dbReference>
<dbReference type="AlphaFoldDB" id="A0A562E7N2"/>
<comment type="caution">
    <text evidence="1">The sequence shown here is derived from an EMBL/GenBank/DDBJ whole genome shotgun (WGS) entry which is preliminary data.</text>
</comment>
<reference evidence="1 2" key="1">
    <citation type="submission" date="2019-07" db="EMBL/GenBank/DDBJ databases">
        <title>Genome sequencing of lignin-degrading bacterial isolates.</title>
        <authorList>
            <person name="Gladden J."/>
        </authorList>
    </citation>
    <scope>NUCLEOTIDE SEQUENCE [LARGE SCALE GENOMIC DNA]</scope>
    <source>
        <strain evidence="1 2">J45</strain>
    </source>
</reference>
<evidence type="ECO:0000313" key="1">
    <source>
        <dbReference type="EMBL" id="TWH17889.1"/>
    </source>
</evidence>
<proteinExistence type="predicted"/>
<sequence length="160" mass="17202">MYLLSGTGSAKSFPDLLHIPYFSGHTDCMFRLRRAARRRSWGTNEGEMLRKFDVASMSADEITAEDLPRMVADAAACEPDRIAVAHGVDTTTYARLHDEVVKLDAAMGILLGQASLVPIALATVFPALADSARDDLRDVLDALVIDLVDCVAPEPLSAAG</sequence>
<dbReference type="EMBL" id="VLJT01000014">
    <property type="protein sequence ID" value="TWH17889.1"/>
    <property type="molecule type" value="Genomic_DNA"/>
</dbReference>
<name>A0A562E7N2_RHORH</name>
<gene>
    <name evidence="1" type="ORF">L618_001700000350</name>
</gene>